<proteinExistence type="predicted"/>
<dbReference type="Proteomes" id="UP001164020">
    <property type="component" value="Plasmid unnamed1"/>
</dbReference>
<evidence type="ECO:0000313" key="4">
    <source>
        <dbReference type="Proteomes" id="UP001164020"/>
    </source>
</evidence>
<evidence type="ECO:0000256" key="1">
    <source>
        <dbReference type="SAM" id="MobiDB-lite"/>
    </source>
</evidence>
<accession>A0ABY7BU88</accession>
<evidence type="ECO:0000313" key="3">
    <source>
        <dbReference type="EMBL" id="WAP66852.1"/>
    </source>
</evidence>
<name>A0ABY7BU88_9HYPH</name>
<keyword evidence="3" id="KW-0614">Plasmid</keyword>
<dbReference type="RefSeq" id="WP_268879295.1">
    <property type="nucleotide sequence ID" value="NZ_CP114028.1"/>
</dbReference>
<organism evidence="3 4">
    <name type="scientific">Jiella pelagia</name>
    <dbReference type="NCBI Taxonomy" id="2986949"/>
    <lineage>
        <taxon>Bacteria</taxon>
        <taxon>Pseudomonadati</taxon>
        <taxon>Pseudomonadota</taxon>
        <taxon>Alphaproteobacteria</taxon>
        <taxon>Hyphomicrobiales</taxon>
        <taxon>Aurantimonadaceae</taxon>
        <taxon>Jiella</taxon>
    </lineage>
</organism>
<feature type="compositionally biased region" description="Basic and acidic residues" evidence="1">
    <location>
        <begin position="276"/>
        <end position="289"/>
    </location>
</feature>
<dbReference type="Gene3D" id="1.10.10.2910">
    <property type="match status" value="1"/>
</dbReference>
<dbReference type="InterPro" id="IPR010359">
    <property type="entry name" value="IrrE_HExxH"/>
</dbReference>
<evidence type="ECO:0000259" key="2">
    <source>
        <dbReference type="Pfam" id="PF06114"/>
    </source>
</evidence>
<keyword evidence="4" id="KW-1185">Reference proteome</keyword>
<dbReference type="Pfam" id="PF06114">
    <property type="entry name" value="Peptidase_M78"/>
    <property type="match status" value="1"/>
</dbReference>
<sequence length="298" mass="33433">MASKQIIRRPTLFFEAVAKFDLRALYLPDNKRILLDQSQPELKHRWHEAHEIGHSIIPWHEGAMLGDDRFTLNQNCHDQVEAEANFAAGRLLFLRDRFTAEARDHAPSIEAVRALKPVFGNTYTMTFWRSIETWGVSLPIVGMISDHPHPARRSADFDLATPCEHLVRSPAFAAGFNGVGEAEVFESRLRLLPTATGRAARRRRNCAHRRQWRCPRLPVRELQQQLPGAHPRGLSTPLRALGPVRHLTVTAIATPLDLALLDPEVTAAGVELAHGGVDRRPQQPVEAHRPPGSPRLAQ</sequence>
<dbReference type="EMBL" id="CP114028">
    <property type="protein sequence ID" value="WAP66852.1"/>
    <property type="molecule type" value="Genomic_DNA"/>
</dbReference>
<feature type="region of interest" description="Disordered" evidence="1">
    <location>
        <begin position="274"/>
        <end position="298"/>
    </location>
</feature>
<gene>
    <name evidence="3" type="ORF">OH818_00225</name>
</gene>
<geneLocation type="plasmid" evidence="3 4">
    <name>unnamed1</name>
</geneLocation>
<feature type="domain" description="IrrE N-terminal-like" evidence="2">
    <location>
        <begin position="12"/>
        <end position="124"/>
    </location>
</feature>
<protein>
    <submittedName>
        <fullName evidence="3">ImmA/IrrE family metallo-endopeptidase</fullName>
    </submittedName>
</protein>
<reference evidence="3" key="1">
    <citation type="submission" date="2022-12" db="EMBL/GenBank/DDBJ databases">
        <title>Jiella pelagia sp. nov., isolated from phosphonate enriched culture of Northwest Pacific surface seawater.</title>
        <authorList>
            <person name="Shin D.Y."/>
            <person name="Hwang C.Y."/>
        </authorList>
    </citation>
    <scope>NUCLEOTIDE SEQUENCE</scope>
    <source>
        <strain evidence="3">HL-NP1</strain>
        <plasmid evidence="3">unnamed1</plasmid>
    </source>
</reference>